<proteinExistence type="predicted"/>
<sequence>MQQTENVIKQLKLAFGHRTKPHNQHLIVADVFDPEKEPLEALLIAKEPWDLTPDDIREVVSSNLWMLTPAAFHYYLPAFLAAMLNDKGNIGLFSDEMVDSLTRPNIEDADSKLEPIAGRDEVQFVRELRGFHHEWYSSGWPDTLFLQRYGTLTDDEKAAVLTCIEAFRERFGNDYPDDELGEVIARYWRAS</sequence>
<accession>A0A135ICG4</accession>
<gene>
    <name evidence="1" type="ORF">ATN88_04685</name>
</gene>
<dbReference type="AlphaFoldDB" id="A0A135ICG4"/>
<keyword evidence="2" id="KW-1185">Reference proteome</keyword>
<comment type="caution">
    <text evidence="1">The sequence shown here is derived from an EMBL/GenBank/DDBJ whole genome shotgun (WGS) entry which is preliminary data.</text>
</comment>
<evidence type="ECO:0000313" key="2">
    <source>
        <dbReference type="Proteomes" id="UP000070529"/>
    </source>
</evidence>
<dbReference type="Pfam" id="PF20461">
    <property type="entry name" value="DUF6714"/>
    <property type="match status" value="1"/>
</dbReference>
<dbReference type="OrthoDB" id="5917088at2"/>
<dbReference type="InterPro" id="IPR046560">
    <property type="entry name" value="DUF6714"/>
</dbReference>
<organism evidence="1 2">
    <name type="scientific">Enterovibrio coralii</name>
    <dbReference type="NCBI Taxonomy" id="294935"/>
    <lineage>
        <taxon>Bacteria</taxon>
        <taxon>Pseudomonadati</taxon>
        <taxon>Pseudomonadota</taxon>
        <taxon>Gammaproteobacteria</taxon>
        <taxon>Vibrionales</taxon>
        <taxon>Vibrionaceae</taxon>
        <taxon>Enterovibrio</taxon>
    </lineage>
</organism>
<dbReference type="Proteomes" id="UP000070529">
    <property type="component" value="Unassembled WGS sequence"/>
</dbReference>
<dbReference type="EMBL" id="LNTY01000006">
    <property type="protein sequence ID" value="KXF83034.1"/>
    <property type="molecule type" value="Genomic_DNA"/>
</dbReference>
<reference evidence="1 2" key="1">
    <citation type="submission" date="2015-11" db="EMBL/GenBank/DDBJ databases">
        <title>Genomic Taxonomy of the Vibrionaceae.</title>
        <authorList>
            <person name="Gomez-Gil B."/>
            <person name="Enciso-Ibarra J."/>
        </authorList>
    </citation>
    <scope>NUCLEOTIDE SEQUENCE [LARGE SCALE GENOMIC DNA]</scope>
    <source>
        <strain evidence="1 2">CAIM 912</strain>
    </source>
</reference>
<dbReference type="STRING" id="294935.ATN88_04685"/>
<evidence type="ECO:0000313" key="1">
    <source>
        <dbReference type="EMBL" id="KXF83034.1"/>
    </source>
</evidence>
<protein>
    <submittedName>
        <fullName evidence="1">Uncharacterized protein</fullName>
    </submittedName>
</protein>
<dbReference type="RefSeq" id="WP_067410447.1">
    <property type="nucleotide sequence ID" value="NZ_LNTY01000006.1"/>
</dbReference>
<name>A0A135ICG4_9GAMM</name>